<proteinExistence type="predicted"/>
<dbReference type="CDD" id="cd15568">
    <property type="entry name" value="PHD5_NSD"/>
    <property type="match status" value="1"/>
</dbReference>
<keyword evidence="3" id="KW-0862">Zinc</keyword>
<evidence type="ECO:0000256" key="4">
    <source>
        <dbReference type="ARBA" id="ARBA00023125"/>
    </source>
</evidence>
<feature type="region of interest" description="Disordered" evidence="6">
    <location>
        <begin position="453"/>
        <end position="479"/>
    </location>
</feature>
<dbReference type="InterPro" id="IPR004343">
    <property type="entry name" value="Plus-3_dom"/>
</dbReference>
<dbReference type="Pfam" id="PF03126">
    <property type="entry name" value="Plus-3"/>
    <property type="match status" value="1"/>
</dbReference>
<dbReference type="InterPro" id="IPR019787">
    <property type="entry name" value="Znf_PHD-finger"/>
</dbReference>
<dbReference type="InterPro" id="IPR003121">
    <property type="entry name" value="SWIB_MDM2_domain"/>
</dbReference>
<dbReference type="InterPro" id="IPR013083">
    <property type="entry name" value="Znf_RING/FYVE/PHD"/>
</dbReference>
<dbReference type="PROSITE" id="PS50829">
    <property type="entry name" value="GYF"/>
    <property type="match status" value="1"/>
</dbReference>
<dbReference type="SMART" id="SM00719">
    <property type="entry name" value="Plus3"/>
    <property type="match status" value="1"/>
</dbReference>
<dbReference type="InterPro" id="IPR003169">
    <property type="entry name" value="GYF"/>
</dbReference>
<dbReference type="InterPro" id="IPR011011">
    <property type="entry name" value="Znf_FYVE_PHD"/>
</dbReference>
<dbReference type="PROSITE" id="PS51360">
    <property type="entry name" value="PLUS3"/>
    <property type="match status" value="1"/>
</dbReference>
<feature type="domain" description="GYF" evidence="8">
    <location>
        <begin position="824"/>
        <end position="878"/>
    </location>
</feature>
<evidence type="ECO:0000256" key="6">
    <source>
        <dbReference type="SAM" id="MobiDB-lite"/>
    </source>
</evidence>
<keyword evidence="1" id="KW-0479">Metal-binding</keyword>
<evidence type="ECO:0000259" key="9">
    <source>
        <dbReference type="PROSITE" id="PS51360"/>
    </source>
</evidence>
<dbReference type="Pfam" id="PF02201">
    <property type="entry name" value="SWIB"/>
    <property type="match status" value="1"/>
</dbReference>
<sequence length="1498" mass="164495">MQQQQEDYRPDGTGEDAPKLFDNSLPISDPMSIDQCETIPQMDNSQLLGAPVTAVTSDVDLSKRESVQTVPVVEVTNDSKMAETITGKRKRGRPPKIQGKLGPPAFSAQRKMKDEEDVCFICFDGGSLVLCDRRGCPKAYHPACIKRDEAFFRSKAKWNCGWHICSSCQKASHYMCYTCTYSLCKGCTKDADYLCVRGNKGLCGTCMRTIMLIENIATGNQEMVQVDFDDTTSWEYLFKVYWIYLKAKLSLTVDELTKAKNPWKGDELPKTKKSWIGARAMAHMQEPSGEFWYSNNNKGSFSGSYCGNVEAIHAKRRTMDQTKLHPEENSLFMEKSRVDQVTHLPEGTLWATKGLLEFVSHMKNGDMSALSQFDVQSLLLEYVKRNNLCDPHQKSQIVCDSRLIKLFGKERVGHFEMLKLLEYHFLVPANDGNAAMRISDAVGGQVEAVRNSDSQLMSGSDRRYKTRKRTDERGPHINSNPEEYAAIDVHNISLLYLKRSLMENLMDDAGQFHEKVVGSFVRIRTSGGDQKEDLHRLVQVVGTNKVAESYKSGTRTTNIMLEILNLDKKEVISIDGISNQEFSEDECNRLSQSIKCGHIKRLTVGEIQKRAMAIQDVKVHDHLEADILRLNHLRDQASEKGHRKELRECVEKLEILKSPEEHQRRLLEIPYVHTDPNINSSYESEEDAGVSHKKKQGDCARTRNASAGRNGAELNSSDRGNSSQNSAFSTEQSGDICTTFYMDREGTTLVHERVSGSIQSQGGEQIGLNRQNTSKNWAASTGLMTGDWNSEAAVQCGSYPGVASPNIPPPLSSGRDQLVDNETDTLWHYQDPTGKTQGPFAMTQLHKWSTSGLFPHDLRVWKINEKPDDSILLTNALVGRFHKEEPALSLNRSLLAQEAIVASDKDEMHEFGMNQSTDAVQLDNKNINNWKSVQNNAGVNCNDDDELPGSHAWDAHSSSWTTAMNTILNNGQAQLALQLLELSKGCKASSNQSNVCDSLSLLPSSGKLGETPLLQVKEEHKDEKQIYVLSGVNGNSLKTPEGKNNIGKSDDKQADSESYSNQSSGQNWRPPVKSSSGWDSNSAFVSGTKSVETSQKNEEMEFFDLPGPTPEQQLGDLKGQAVENNHTTSKLPVQDSGPCWSTASSLVVGGAQLVGVAGEWGGYSPAPVKPVEEWDSNHVSTSSLKPTDGGSDHAATLTPDSGQLTHTPPTHPVIDAPNWQPINPETTEFCSLVDESVSDLLAEVEAMESLGGLPSPTSKLRSAEELTQGYDDDCFSPVEEYSPAPDPGKSDAFSSTADIQIPSQLTVVSGALLLCHMPSQPTVIDKPLGVSLMPSQLTVASESLQISCTPSQSSITDEPLEKSQRPSQSTLTDEPLGLSQTDVPNPEKSFCKHSSTSPEVEGNMKPKDVSANQPERGSEIQPPASPAGNKRESGSDIQPTNNQRESGSDIQPTTPSTVSDLEAGSDVQQPPPSNKDAGQETVKARVAQGNTGNGLGKW</sequence>
<feature type="region of interest" description="Disordered" evidence="6">
    <location>
        <begin position="1"/>
        <end position="31"/>
    </location>
</feature>
<feature type="compositionally biased region" description="Polar residues" evidence="6">
    <location>
        <begin position="1198"/>
        <end position="1208"/>
    </location>
</feature>
<dbReference type="SMART" id="SM00151">
    <property type="entry name" value="SWIB"/>
    <property type="match status" value="1"/>
</dbReference>
<dbReference type="InterPro" id="IPR001965">
    <property type="entry name" value="Znf_PHD"/>
</dbReference>
<feature type="region of interest" description="Disordered" evidence="6">
    <location>
        <begin position="1348"/>
        <end position="1498"/>
    </location>
</feature>
<dbReference type="CDD" id="cd10567">
    <property type="entry name" value="SWIB-MDM2_like"/>
    <property type="match status" value="1"/>
</dbReference>
<dbReference type="Gene3D" id="3.90.70.200">
    <property type="entry name" value="Plus-3 domain"/>
    <property type="match status" value="1"/>
</dbReference>
<evidence type="ECO:0000259" key="8">
    <source>
        <dbReference type="PROSITE" id="PS50829"/>
    </source>
</evidence>
<dbReference type="Gene3D" id="3.30.40.10">
    <property type="entry name" value="Zinc/RING finger domain, C3HC4 (zinc finger)"/>
    <property type="match status" value="1"/>
</dbReference>
<dbReference type="Gene3D" id="1.10.245.10">
    <property type="entry name" value="SWIB/MDM2 domain"/>
    <property type="match status" value="1"/>
</dbReference>
<dbReference type="PROSITE" id="PS50016">
    <property type="entry name" value="ZF_PHD_2"/>
    <property type="match status" value="1"/>
</dbReference>
<feature type="compositionally biased region" description="Polar residues" evidence="6">
    <location>
        <begin position="1435"/>
        <end position="1459"/>
    </location>
</feature>
<dbReference type="GO" id="GO:0003677">
    <property type="term" value="F:DNA binding"/>
    <property type="evidence" value="ECO:0007669"/>
    <property type="project" value="UniProtKB-KW"/>
</dbReference>
<dbReference type="OrthoDB" id="6415790at2759"/>
<dbReference type="SUPFAM" id="SSF55277">
    <property type="entry name" value="GYF domain"/>
    <property type="match status" value="1"/>
</dbReference>
<name>A0A9Q0UVB4_SALVM</name>
<dbReference type="InterPro" id="IPR019786">
    <property type="entry name" value="Zinc_finger_PHD-type_CS"/>
</dbReference>
<evidence type="ECO:0000256" key="2">
    <source>
        <dbReference type="ARBA" id="ARBA00022771"/>
    </source>
</evidence>
<dbReference type="EMBL" id="JAPFFL010000003">
    <property type="protein sequence ID" value="KAJ6736803.1"/>
    <property type="molecule type" value="Genomic_DNA"/>
</dbReference>
<feature type="region of interest" description="Disordered" evidence="6">
    <location>
        <begin position="1270"/>
        <end position="1294"/>
    </location>
</feature>
<feature type="compositionally biased region" description="Polar residues" evidence="6">
    <location>
        <begin position="703"/>
        <end position="731"/>
    </location>
</feature>
<dbReference type="Gene3D" id="3.30.1490.40">
    <property type="match status" value="1"/>
</dbReference>
<feature type="region of interest" description="Disordered" evidence="6">
    <location>
        <begin position="674"/>
        <end position="731"/>
    </location>
</feature>
<dbReference type="Proteomes" id="UP001151529">
    <property type="component" value="Chromosome 5"/>
</dbReference>
<feature type="region of interest" description="Disordered" evidence="6">
    <location>
        <begin position="1175"/>
        <end position="1211"/>
    </location>
</feature>
<evidence type="ECO:0000259" key="7">
    <source>
        <dbReference type="PROSITE" id="PS50016"/>
    </source>
</evidence>
<dbReference type="FunFam" id="3.30.40.10:FF:000303">
    <property type="entry name" value="Zinc finger CCCH domain-containing protein 19"/>
    <property type="match status" value="1"/>
</dbReference>
<dbReference type="SUPFAM" id="SSF159042">
    <property type="entry name" value="Plus3-like"/>
    <property type="match status" value="1"/>
</dbReference>
<keyword evidence="4" id="KW-0238">DNA-binding</keyword>
<dbReference type="PANTHER" id="PTHR46695:SF4">
    <property type="entry name" value="ZINC FINGER CCCH DOMAIN-CONTAINING PROTEIN 44"/>
    <property type="match status" value="1"/>
</dbReference>
<evidence type="ECO:0000313" key="12">
    <source>
        <dbReference type="Proteomes" id="UP001151529"/>
    </source>
</evidence>
<feature type="compositionally biased region" description="Polar residues" evidence="6">
    <location>
        <begin position="1056"/>
        <end position="1094"/>
    </location>
</feature>
<reference evidence="11" key="2">
    <citation type="journal article" date="2023" name="Int. J. Mol. Sci.">
        <title>De Novo Assembly and Annotation of 11 Diverse Shrub Willow (Salix) Genomes Reveals Novel Gene Organization in Sex-Linked Regions.</title>
        <authorList>
            <person name="Hyden B."/>
            <person name="Feng K."/>
            <person name="Yates T.B."/>
            <person name="Jawdy S."/>
            <person name="Cereghino C."/>
            <person name="Smart L.B."/>
            <person name="Muchero W."/>
        </authorList>
    </citation>
    <scope>NUCLEOTIDE SEQUENCE [LARGE SCALE GENOMIC DNA]</scope>
    <source>
        <tissue evidence="11">Shoot tip</tissue>
    </source>
</reference>
<evidence type="ECO:0000313" key="11">
    <source>
        <dbReference type="EMBL" id="KAJ6736803.1"/>
    </source>
</evidence>
<feature type="domain" description="DM2" evidence="10">
    <location>
        <begin position="344"/>
        <end position="427"/>
    </location>
</feature>
<dbReference type="GO" id="GO:0008270">
    <property type="term" value="F:zinc ion binding"/>
    <property type="evidence" value="ECO:0007669"/>
    <property type="project" value="UniProtKB-KW"/>
</dbReference>
<comment type="caution">
    <text evidence="11">The sequence shown here is derived from an EMBL/GenBank/DDBJ whole genome shotgun (WGS) entry which is preliminary data.</text>
</comment>
<accession>A0A9Q0UVB4</accession>
<dbReference type="SUPFAM" id="SSF57903">
    <property type="entry name" value="FYVE/PHD zinc finger"/>
    <property type="match status" value="1"/>
</dbReference>
<evidence type="ECO:0000256" key="1">
    <source>
        <dbReference type="ARBA" id="ARBA00022723"/>
    </source>
</evidence>
<gene>
    <name evidence="11" type="ORF">OIU85_018923</name>
</gene>
<dbReference type="InterPro" id="IPR019835">
    <property type="entry name" value="SWIB_domain"/>
</dbReference>
<feature type="domain" description="PHD-type" evidence="7">
    <location>
        <begin position="116"/>
        <end position="182"/>
    </location>
</feature>
<dbReference type="PROSITE" id="PS01359">
    <property type="entry name" value="ZF_PHD_1"/>
    <property type="match status" value="1"/>
</dbReference>
<dbReference type="SUPFAM" id="SSF47592">
    <property type="entry name" value="SWIB/MDM2 domain"/>
    <property type="match status" value="1"/>
</dbReference>
<dbReference type="SMART" id="SM00249">
    <property type="entry name" value="PHD"/>
    <property type="match status" value="1"/>
</dbReference>
<dbReference type="Pfam" id="PF02213">
    <property type="entry name" value="GYF"/>
    <property type="match status" value="1"/>
</dbReference>
<dbReference type="InterPro" id="IPR036128">
    <property type="entry name" value="Plus3-like_sf"/>
</dbReference>
<dbReference type="InterPro" id="IPR058668">
    <property type="entry name" value="NERD_dom"/>
</dbReference>
<feature type="domain" description="Plus3" evidence="9">
    <location>
        <begin position="486"/>
        <end position="619"/>
    </location>
</feature>
<feature type="region of interest" description="Disordered" evidence="6">
    <location>
        <begin position="1031"/>
        <end position="1095"/>
    </location>
</feature>
<protein>
    <submittedName>
        <fullName evidence="11">ZINC FINGER CCCH DOMAIN-CONTAINING PROTEIN 44-RELATED</fullName>
    </submittedName>
</protein>
<reference evidence="11" key="1">
    <citation type="submission" date="2022-11" db="EMBL/GenBank/DDBJ databases">
        <authorList>
            <person name="Hyden B.L."/>
            <person name="Feng K."/>
            <person name="Yates T."/>
            <person name="Jawdy S."/>
            <person name="Smart L.B."/>
            <person name="Muchero W."/>
        </authorList>
    </citation>
    <scope>NUCLEOTIDE SEQUENCE</scope>
    <source>
        <tissue evidence="11">Shoot tip</tissue>
    </source>
</reference>
<dbReference type="InterPro" id="IPR036885">
    <property type="entry name" value="SWIB_MDM2_dom_sf"/>
</dbReference>
<feature type="compositionally biased region" description="Polar residues" evidence="6">
    <location>
        <begin position="1365"/>
        <end position="1383"/>
    </location>
</feature>
<dbReference type="PANTHER" id="PTHR46695">
    <property type="entry name" value="ZINC FINGER CCCH DOMAIN-CONTAINING PROTEIN 44-RELATED"/>
    <property type="match status" value="1"/>
</dbReference>
<feature type="region of interest" description="Disordered" evidence="6">
    <location>
        <begin position="81"/>
        <end position="106"/>
    </location>
</feature>
<keyword evidence="2 5" id="KW-0863">Zinc-finger</keyword>
<dbReference type="InterPro" id="IPR035445">
    <property type="entry name" value="GYF-like_dom_sf"/>
</dbReference>
<evidence type="ECO:0000259" key="10">
    <source>
        <dbReference type="PROSITE" id="PS51925"/>
    </source>
</evidence>
<dbReference type="PROSITE" id="PS51925">
    <property type="entry name" value="SWIB_MDM2"/>
    <property type="match status" value="1"/>
</dbReference>
<evidence type="ECO:0000256" key="3">
    <source>
        <dbReference type="ARBA" id="ARBA00022833"/>
    </source>
</evidence>
<evidence type="ECO:0000256" key="5">
    <source>
        <dbReference type="PROSITE-ProRule" id="PRU00146"/>
    </source>
</evidence>
<organism evidence="11 12">
    <name type="scientific">Salix viminalis</name>
    <name type="common">Common osier</name>
    <name type="synonym">Basket willow</name>
    <dbReference type="NCBI Taxonomy" id="40686"/>
    <lineage>
        <taxon>Eukaryota</taxon>
        <taxon>Viridiplantae</taxon>
        <taxon>Streptophyta</taxon>
        <taxon>Embryophyta</taxon>
        <taxon>Tracheophyta</taxon>
        <taxon>Spermatophyta</taxon>
        <taxon>Magnoliopsida</taxon>
        <taxon>eudicotyledons</taxon>
        <taxon>Gunneridae</taxon>
        <taxon>Pentapetalae</taxon>
        <taxon>rosids</taxon>
        <taxon>fabids</taxon>
        <taxon>Malpighiales</taxon>
        <taxon>Salicaceae</taxon>
        <taxon>Saliceae</taxon>
        <taxon>Salix</taxon>
    </lineage>
</organism>
<keyword evidence="12" id="KW-1185">Reference proteome</keyword>
<dbReference type="SMART" id="SM00444">
    <property type="entry name" value="GYF"/>
    <property type="match status" value="1"/>
</dbReference>
<feature type="compositionally biased region" description="Basic and acidic residues" evidence="6">
    <location>
        <begin position="1"/>
        <end position="19"/>
    </location>
</feature>
<dbReference type="Pfam" id="PF25980">
    <property type="entry name" value="NERD_plant"/>
    <property type="match status" value="1"/>
</dbReference>